<dbReference type="InterPro" id="IPR002878">
    <property type="entry name" value="ChsH2_C"/>
</dbReference>
<dbReference type="eggNOG" id="COG1545">
    <property type="taxonomic scope" value="Bacteria"/>
</dbReference>
<gene>
    <name evidence="3" type="ORF">NONO_c36440</name>
</gene>
<accession>W5TMI4</accession>
<feature type="domain" description="ChsH2 rubredoxin-like zinc ribbon" evidence="2">
    <location>
        <begin position="17"/>
        <end position="49"/>
    </location>
</feature>
<dbReference type="PANTHER" id="PTHR34075">
    <property type="entry name" value="BLR3430 PROTEIN"/>
    <property type="match status" value="1"/>
</dbReference>
<evidence type="ECO:0000313" key="4">
    <source>
        <dbReference type="Proteomes" id="UP000019150"/>
    </source>
</evidence>
<evidence type="ECO:0000313" key="3">
    <source>
        <dbReference type="EMBL" id="AHH18431.1"/>
    </source>
</evidence>
<dbReference type="InterPro" id="IPR052513">
    <property type="entry name" value="Thioester_dehydratase-like"/>
</dbReference>
<organism evidence="3 4">
    <name type="scientific">Nocardia nova SH22a</name>
    <dbReference type="NCBI Taxonomy" id="1415166"/>
    <lineage>
        <taxon>Bacteria</taxon>
        <taxon>Bacillati</taxon>
        <taxon>Actinomycetota</taxon>
        <taxon>Actinomycetes</taxon>
        <taxon>Mycobacteriales</taxon>
        <taxon>Nocardiaceae</taxon>
        <taxon>Nocardia</taxon>
    </lineage>
</organism>
<dbReference type="SUPFAM" id="SSF50249">
    <property type="entry name" value="Nucleic acid-binding proteins"/>
    <property type="match status" value="1"/>
</dbReference>
<dbReference type="InterPro" id="IPR012340">
    <property type="entry name" value="NA-bd_OB-fold"/>
</dbReference>
<protein>
    <recommendedName>
        <fullName evidence="5">DUF35 domain-containing protein</fullName>
    </recommendedName>
</protein>
<evidence type="ECO:0008006" key="5">
    <source>
        <dbReference type="Google" id="ProtNLM"/>
    </source>
</evidence>
<dbReference type="AlphaFoldDB" id="W5TMI4"/>
<dbReference type="KEGG" id="nno:NONO_c36440"/>
<sequence length="147" mass="15790">MSAPTLHPTPHGATTATEEIFMIQRCAKCDKVFAPSTAGCSSCASDDLEPVASSGAGSVVSWRVVDRAGARGGPVPLTVAIVELDEGPWVYTCLEGEVPLLPERPVRVHFQPYPRDDRFPVFLVCADPEHTWCRPHFSGVSDSAVGR</sequence>
<dbReference type="Pfam" id="PF01796">
    <property type="entry name" value="OB_ChsH2_C"/>
    <property type="match status" value="1"/>
</dbReference>
<evidence type="ECO:0000259" key="1">
    <source>
        <dbReference type="Pfam" id="PF01796"/>
    </source>
</evidence>
<dbReference type="HOGENOM" id="CLU_119412_3_0_11"/>
<evidence type="ECO:0000259" key="2">
    <source>
        <dbReference type="Pfam" id="PF12172"/>
    </source>
</evidence>
<dbReference type="Proteomes" id="UP000019150">
    <property type="component" value="Chromosome"/>
</dbReference>
<dbReference type="Pfam" id="PF12172">
    <property type="entry name" value="zf-ChsH2"/>
    <property type="match status" value="1"/>
</dbReference>
<dbReference type="PATRIC" id="fig|1415166.3.peg.3741"/>
<dbReference type="PANTHER" id="PTHR34075:SF5">
    <property type="entry name" value="BLR3430 PROTEIN"/>
    <property type="match status" value="1"/>
</dbReference>
<reference evidence="3 4" key="1">
    <citation type="journal article" date="2014" name="Appl. Environ. Microbiol.">
        <title>Insights into the Microbial Degradation of Rubber and Gutta-Percha by Analysis of the Complete Genome of Nocardia nova SH22a.</title>
        <authorList>
            <person name="Luo Q."/>
            <person name="Hiessl S."/>
            <person name="Poehlein A."/>
            <person name="Daniel R."/>
            <person name="Steinbuchel A."/>
        </authorList>
    </citation>
    <scope>NUCLEOTIDE SEQUENCE [LARGE SCALE GENOMIC DNA]</scope>
    <source>
        <strain evidence="3">SH22a</strain>
    </source>
</reference>
<proteinExistence type="predicted"/>
<name>W5TMI4_9NOCA</name>
<keyword evidence="4" id="KW-1185">Reference proteome</keyword>
<dbReference type="InterPro" id="IPR022002">
    <property type="entry name" value="ChsH2_Znr"/>
</dbReference>
<dbReference type="RefSeq" id="WP_025349869.1">
    <property type="nucleotide sequence ID" value="NZ_CP006850.1"/>
</dbReference>
<dbReference type="STRING" id="1415166.NONO_c36440"/>
<dbReference type="EMBL" id="CP006850">
    <property type="protein sequence ID" value="AHH18431.1"/>
    <property type="molecule type" value="Genomic_DNA"/>
</dbReference>
<feature type="domain" description="ChsH2 C-terminal OB-fold" evidence="1">
    <location>
        <begin position="51"/>
        <end position="111"/>
    </location>
</feature>